<dbReference type="Gene3D" id="3.10.450.50">
    <property type="match status" value="1"/>
</dbReference>
<proteinExistence type="predicted"/>
<dbReference type="SUPFAM" id="SSF54427">
    <property type="entry name" value="NTF2-like"/>
    <property type="match status" value="1"/>
</dbReference>
<dbReference type="InterPro" id="IPR032710">
    <property type="entry name" value="NTF2-like_dom_sf"/>
</dbReference>
<organism evidence="2">
    <name type="scientific">marine metagenome</name>
    <dbReference type="NCBI Taxonomy" id="408172"/>
    <lineage>
        <taxon>unclassified sequences</taxon>
        <taxon>metagenomes</taxon>
        <taxon>ecological metagenomes</taxon>
    </lineage>
</organism>
<evidence type="ECO:0000259" key="1">
    <source>
        <dbReference type="Pfam" id="PF14534"/>
    </source>
</evidence>
<dbReference type="Pfam" id="PF14534">
    <property type="entry name" value="DUF4440"/>
    <property type="match status" value="1"/>
</dbReference>
<reference evidence="2" key="1">
    <citation type="submission" date="2018-05" db="EMBL/GenBank/DDBJ databases">
        <authorList>
            <person name="Lanie J.A."/>
            <person name="Ng W.-L."/>
            <person name="Kazmierczak K.M."/>
            <person name="Andrzejewski T.M."/>
            <person name="Davidsen T.M."/>
            <person name="Wayne K.J."/>
            <person name="Tettelin H."/>
            <person name="Glass J.I."/>
            <person name="Rusch D."/>
            <person name="Podicherti R."/>
            <person name="Tsui H.-C.T."/>
            <person name="Winkler M.E."/>
        </authorList>
    </citation>
    <scope>NUCLEOTIDE SEQUENCE</scope>
</reference>
<protein>
    <recommendedName>
        <fullName evidence="1">DUF4440 domain-containing protein</fullName>
    </recommendedName>
</protein>
<dbReference type="AlphaFoldDB" id="A0A382MR41"/>
<name>A0A382MR41_9ZZZZ</name>
<evidence type="ECO:0000313" key="2">
    <source>
        <dbReference type="EMBL" id="SVC51444.1"/>
    </source>
</evidence>
<dbReference type="EMBL" id="UINC01095395">
    <property type="protein sequence ID" value="SVC51444.1"/>
    <property type="molecule type" value="Genomic_DNA"/>
</dbReference>
<sequence length="113" mass="12390">MVSVSEVWKTWQEGFTNKDSSKLAEFFTDDFEMVGASGTRSRQQTLDWVAAGGSPTSIDNLEVLFENDDNATVVHDADTVAATTGVFGKGQAMVFYAKRGDKISQCRVVRTEV</sequence>
<gene>
    <name evidence="2" type="ORF">METZ01_LOCUS304298</name>
</gene>
<feature type="domain" description="DUF4440" evidence="1">
    <location>
        <begin position="5"/>
        <end position="102"/>
    </location>
</feature>
<dbReference type="InterPro" id="IPR027843">
    <property type="entry name" value="DUF4440"/>
</dbReference>
<accession>A0A382MR41</accession>